<sequence length="94" mass="10206">MLGIPVLIKDNIATDDRMHTTGGMAALLDWDADHDAHLVKRLRDAGAVILGKANLSENANFFTRRDPNGFSNLGGQTRNPYGSIAFADLARVLQ</sequence>
<accession>A0A0B8NQ96</accession>
<dbReference type="Pfam" id="PF01425">
    <property type="entry name" value="Amidase"/>
    <property type="match status" value="1"/>
</dbReference>
<reference evidence="2 3" key="1">
    <citation type="submission" date="2015-01" db="EMBL/GenBank/DDBJ databases">
        <title>Vibrio sp. C1 JCM 19231 whole genome shotgun sequence.</title>
        <authorList>
            <person name="Sawabe T."/>
            <person name="Meirelles P."/>
            <person name="Feng G."/>
            <person name="Sayaka M."/>
            <person name="Hattori M."/>
            <person name="Ohkuma M."/>
        </authorList>
    </citation>
    <scope>NUCLEOTIDE SEQUENCE [LARGE SCALE GENOMIC DNA]</scope>
    <source>
        <strain evidence="3">JCM 19231</strain>
    </source>
</reference>
<reference evidence="2 3" key="2">
    <citation type="submission" date="2015-01" db="EMBL/GenBank/DDBJ databases">
        <authorList>
            <consortium name="NBRP consortium"/>
            <person name="Sawabe T."/>
            <person name="Meirelles P."/>
            <person name="Feng G."/>
            <person name="Sayaka M."/>
            <person name="Hattori M."/>
            <person name="Ohkuma M."/>
        </authorList>
    </citation>
    <scope>NUCLEOTIDE SEQUENCE [LARGE SCALE GENOMIC DNA]</scope>
    <source>
        <strain evidence="3">JCM 19231</strain>
    </source>
</reference>
<dbReference type="AlphaFoldDB" id="A0A0B8NQ96"/>
<organism evidence="2 3">
    <name type="scientific">Vibrio ishigakensis</name>
    <dbReference type="NCBI Taxonomy" id="1481914"/>
    <lineage>
        <taxon>Bacteria</taxon>
        <taxon>Pseudomonadati</taxon>
        <taxon>Pseudomonadota</taxon>
        <taxon>Gammaproteobacteria</taxon>
        <taxon>Vibrionales</taxon>
        <taxon>Vibrionaceae</taxon>
        <taxon>Vibrio</taxon>
    </lineage>
</organism>
<dbReference type="EMBL" id="BBRZ01000036">
    <property type="protein sequence ID" value="GAM56765.1"/>
    <property type="molecule type" value="Genomic_DNA"/>
</dbReference>
<dbReference type="InterPro" id="IPR023631">
    <property type="entry name" value="Amidase_dom"/>
</dbReference>
<dbReference type="Gene3D" id="3.90.1300.10">
    <property type="entry name" value="Amidase signature (AS) domain"/>
    <property type="match status" value="1"/>
</dbReference>
<evidence type="ECO:0000313" key="3">
    <source>
        <dbReference type="Proteomes" id="UP000031671"/>
    </source>
</evidence>
<protein>
    <submittedName>
        <fullName evidence="2">Amidase</fullName>
    </submittedName>
</protein>
<evidence type="ECO:0000313" key="2">
    <source>
        <dbReference type="EMBL" id="GAM56765.1"/>
    </source>
</evidence>
<gene>
    <name evidence="2" type="ORF">JCM19231_1259</name>
</gene>
<dbReference type="SUPFAM" id="SSF75304">
    <property type="entry name" value="Amidase signature (AS) enzymes"/>
    <property type="match status" value="1"/>
</dbReference>
<keyword evidence="3" id="KW-1185">Reference proteome</keyword>
<dbReference type="PANTHER" id="PTHR42678">
    <property type="entry name" value="AMIDASE"/>
    <property type="match status" value="1"/>
</dbReference>
<dbReference type="PANTHER" id="PTHR42678:SF34">
    <property type="entry name" value="OS04G0183300 PROTEIN"/>
    <property type="match status" value="1"/>
</dbReference>
<dbReference type="InterPro" id="IPR036928">
    <property type="entry name" value="AS_sf"/>
</dbReference>
<feature type="domain" description="Amidase" evidence="1">
    <location>
        <begin position="2"/>
        <end position="82"/>
    </location>
</feature>
<evidence type="ECO:0000259" key="1">
    <source>
        <dbReference type="Pfam" id="PF01425"/>
    </source>
</evidence>
<proteinExistence type="predicted"/>
<dbReference type="Proteomes" id="UP000031671">
    <property type="component" value="Unassembled WGS sequence"/>
</dbReference>
<comment type="caution">
    <text evidence="2">The sequence shown here is derived from an EMBL/GenBank/DDBJ whole genome shotgun (WGS) entry which is preliminary data.</text>
</comment>
<name>A0A0B8NQ96_9VIBR</name>